<accession>X6MIE5</accession>
<evidence type="ECO:0000259" key="6">
    <source>
        <dbReference type="PROSITE" id="PS51722"/>
    </source>
</evidence>
<feature type="compositionally biased region" description="Basic and acidic residues" evidence="4">
    <location>
        <begin position="222"/>
        <end position="243"/>
    </location>
</feature>
<evidence type="ECO:0000313" key="8">
    <source>
        <dbReference type="Proteomes" id="UP000023152"/>
    </source>
</evidence>
<name>X6MIE5_RETFI</name>
<keyword evidence="2" id="KW-0547">Nucleotide-binding</keyword>
<dbReference type="PRINTS" id="PR00315">
    <property type="entry name" value="ELONGATNFCT"/>
</dbReference>
<feature type="region of interest" description="Disordered" evidence="4">
    <location>
        <begin position="144"/>
        <end position="252"/>
    </location>
</feature>
<feature type="compositionally biased region" description="Basic residues" evidence="4">
    <location>
        <begin position="84"/>
        <end position="102"/>
    </location>
</feature>
<dbReference type="SUPFAM" id="SSF50465">
    <property type="entry name" value="EF-Tu/eEF-1alpha/eIF2-gamma C-terminal domain"/>
    <property type="match status" value="1"/>
</dbReference>
<feature type="compositionally biased region" description="Polar residues" evidence="4">
    <location>
        <begin position="167"/>
        <end position="178"/>
    </location>
</feature>
<feature type="compositionally biased region" description="Basic and acidic residues" evidence="4">
    <location>
        <begin position="74"/>
        <end position="83"/>
    </location>
</feature>
<comment type="similarity">
    <text evidence="1">Belongs to the TRAFAC class translation factor GTPase superfamily. Classic translation factor GTPase family. EF-Tu/EF-1A subfamily.</text>
</comment>
<dbReference type="OrthoDB" id="342024at2759"/>
<feature type="transmembrane region" description="Helical" evidence="5">
    <location>
        <begin position="341"/>
        <end position="365"/>
    </location>
</feature>
<feature type="compositionally biased region" description="Basic and acidic residues" evidence="4">
    <location>
        <begin position="147"/>
        <end position="161"/>
    </location>
</feature>
<dbReference type="Proteomes" id="UP000023152">
    <property type="component" value="Unassembled WGS sequence"/>
</dbReference>
<feature type="compositionally biased region" description="Low complexity" evidence="4">
    <location>
        <begin position="192"/>
        <end position="206"/>
    </location>
</feature>
<protein>
    <recommendedName>
        <fullName evidence="6">Tr-type G domain-containing protein</fullName>
    </recommendedName>
</protein>
<dbReference type="InterPro" id="IPR050100">
    <property type="entry name" value="TRAFAC_GTPase_members"/>
</dbReference>
<dbReference type="InterPro" id="IPR009001">
    <property type="entry name" value="Transl_elong_EF1A/Init_IF2_C"/>
</dbReference>
<dbReference type="CDD" id="cd01883">
    <property type="entry name" value="EF1_alpha"/>
    <property type="match status" value="1"/>
</dbReference>
<dbReference type="SUPFAM" id="SSF50447">
    <property type="entry name" value="Translation proteins"/>
    <property type="match status" value="1"/>
</dbReference>
<reference evidence="7 8" key="1">
    <citation type="journal article" date="2013" name="Curr. Biol.">
        <title>The Genome of the Foraminiferan Reticulomyxa filosa.</title>
        <authorList>
            <person name="Glockner G."/>
            <person name="Hulsmann N."/>
            <person name="Schleicher M."/>
            <person name="Noegel A.A."/>
            <person name="Eichinger L."/>
            <person name="Gallinger C."/>
            <person name="Pawlowski J."/>
            <person name="Sierra R."/>
            <person name="Euteneuer U."/>
            <person name="Pillet L."/>
            <person name="Moustafa A."/>
            <person name="Platzer M."/>
            <person name="Groth M."/>
            <person name="Szafranski K."/>
            <person name="Schliwa M."/>
        </authorList>
    </citation>
    <scope>NUCLEOTIDE SEQUENCE [LARGE SCALE GENOMIC DNA]</scope>
</reference>
<dbReference type="InterPro" id="IPR027417">
    <property type="entry name" value="P-loop_NTPase"/>
</dbReference>
<keyword evidence="5" id="KW-0472">Membrane</keyword>
<dbReference type="GO" id="GO:0003924">
    <property type="term" value="F:GTPase activity"/>
    <property type="evidence" value="ECO:0007669"/>
    <property type="project" value="InterPro"/>
</dbReference>
<evidence type="ECO:0000256" key="2">
    <source>
        <dbReference type="ARBA" id="ARBA00022741"/>
    </source>
</evidence>
<feature type="compositionally biased region" description="Low complexity" evidence="4">
    <location>
        <begin position="114"/>
        <end position="123"/>
    </location>
</feature>
<sequence length="774" mass="87626">MTKQKRAVFGKKLKLATDEIDLHPDDLISEEWEEDYACQECKQKREGYADSSGVFYCYDCWDTYNMVESQSTKDITKPAPGDKYRRRQKRTKKQKKKKKKNAAKLEEAADKTQTDSMTTETKTTVVESATAASSAMHATTYESIPTKIDKSSRPDFLKDRPSFLSFEGSSQQKVQQTDVDAKGGDKSKKKVTPQVTTTTTIKTKPTYGKPDNKKQPSNAKQEGQKKKQQQKEEKEEKKEDDRSNGNIPPLVRFQGMRVESAKEFQKTKEKKLQLLLNKLKDEETIITQQTNVKSEHKPHINLVIVGHVDHGKSTLMGHLLYNLQKVDKREMHKIQKESNEIGIFFVLFFFTYTFFCCCFFFYPYFEQLMSKGTFAYAWVLDCHEEERVRGITVDVSVNYFETKCRRITLLDSPGHKDFIPNMISGAAQADCAILVVSAIPNEFNSGFNKQGQTREHAVLIRSLGVSQVIVAINKMDMVQWQQEKFQNVQAELASFLQEIGFPAQKLAFVPVSGLEGENLSTPSNLKTLRQWYTGPCLVDLIDVLEPPSQLKEQCLNKPLRVTITDTYRDAAMGGAVLSGKVLSGSLINGEQIVIQPSSLVTKVKKVANVENKQLDIAIVGDNVQLFVNIKDEEEFVQIHVGDVICSPQIDNASRERPLVPCKAFECKLVTMRNMVMPLCRGQEMIAHVQSISASVIVKKLHYLIDVKTGQVLREPGKKVLRHVKANQTAVVTFQVKPGYFFCVDTFEQVKALGRVTFRRDGEVIAIAQITNLSW</sequence>
<dbReference type="PANTHER" id="PTHR23115">
    <property type="entry name" value="TRANSLATION FACTOR"/>
    <property type="match status" value="1"/>
</dbReference>
<dbReference type="SUPFAM" id="SSF52540">
    <property type="entry name" value="P-loop containing nucleoside triphosphate hydrolases"/>
    <property type="match status" value="1"/>
</dbReference>
<gene>
    <name evidence="7" type="ORF">RFI_23980</name>
</gene>
<dbReference type="Gene3D" id="3.40.50.300">
    <property type="entry name" value="P-loop containing nucleotide triphosphate hydrolases"/>
    <property type="match status" value="1"/>
</dbReference>
<dbReference type="Pfam" id="PF00009">
    <property type="entry name" value="GTP_EFTU"/>
    <property type="match status" value="1"/>
</dbReference>
<dbReference type="InterPro" id="IPR054696">
    <property type="entry name" value="GTP-eEF1A_C"/>
</dbReference>
<evidence type="ECO:0000256" key="5">
    <source>
        <dbReference type="SAM" id="Phobius"/>
    </source>
</evidence>
<dbReference type="AlphaFoldDB" id="X6MIE5"/>
<feature type="region of interest" description="Disordered" evidence="4">
    <location>
        <begin position="71"/>
        <end position="123"/>
    </location>
</feature>
<dbReference type="EMBL" id="ASPP01020636">
    <property type="protein sequence ID" value="ETO13396.1"/>
    <property type="molecule type" value="Genomic_DNA"/>
</dbReference>
<evidence type="ECO:0000313" key="7">
    <source>
        <dbReference type="EMBL" id="ETO13396.1"/>
    </source>
</evidence>
<dbReference type="InterPro" id="IPR009000">
    <property type="entry name" value="Transl_B-barrel_sf"/>
</dbReference>
<feature type="domain" description="Tr-type G" evidence="6">
    <location>
        <begin position="297"/>
        <end position="550"/>
    </location>
</feature>
<dbReference type="GO" id="GO:0005525">
    <property type="term" value="F:GTP binding"/>
    <property type="evidence" value="ECO:0007669"/>
    <property type="project" value="UniProtKB-KW"/>
</dbReference>
<dbReference type="Gene3D" id="2.40.30.10">
    <property type="entry name" value="Translation factors"/>
    <property type="match status" value="2"/>
</dbReference>
<dbReference type="InterPro" id="IPR000795">
    <property type="entry name" value="T_Tr_GTP-bd_dom"/>
</dbReference>
<comment type="caution">
    <text evidence="7">The sequence shown here is derived from an EMBL/GenBank/DDBJ whole genome shotgun (WGS) entry which is preliminary data.</text>
</comment>
<keyword evidence="3" id="KW-0342">GTP-binding</keyword>
<keyword evidence="8" id="KW-1185">Reference proteome</keyword>
<keyword evidence="5" id="KW-0812">Transmembrane</keyword>
<proteinExistence type="inferred from homology"/>
<feature type="compositionally biased region" description="Basic and acidic residues" evidence="4">
    <location>
        <begin position="103"/>
        <end position="113"/>
    </location>
</feature>
<evidence type="ECO:0000256" key="1">
    <source>
        <dbReference type="ARBA" id="ARBA00007249"/>
    </source>
</evidence>
<evidence type="ECO:0000256" key="3">
    <source>
        <dbReference type="ARBA" id="ARBA00023134"/>
    </source>
</evidence>
<organism evidence="7 8">
    <name type="scientific">Reticulomyxa filosa</name>
    <dbReference type="NCBI Taxonomy" id="46433"/>
    <lineage>
        <taxon>Eukaryota</taxon>
        <taxon>Sar</taxon>
        <taxon>Rhizaria</taxon>
        <taxon>Retaria</taxon>
        <taxon>Foraminifera</taxon>
        <taxon>Monothalamids</taxon>
        <taxon>Reticulomyxidae</taxon>
        <taxon>Reticulomyxa</taxon>
    </lineage>
</organism>
<dbReference type="PROSITE" id="PS51722">
    <property type="entry name" value="G_TR_2"/>
    <property type="match status" value="1"/>
</dbReference>
<evidence type="ECO:0000256" key="4">
    <source>
        <dbReference type="SAM" id="MobiDB-lite"/>
    </source>
</evidence>
<keyword evidence="5" id="KW-1133">Transmembrane helix</keyword>
<dbReference type="Pfam" id="PF22594">
    <property type="entry name" value="GTP-eEF1A_C"/>
    <property type="match status" value="1"/>
</dbReference>